<name>A0ABT0TUR4_9HELI</name>
<dbReference type="EMBL" id="JAMOKX010000004">
    <property type="protein sequence ID" value="MCL9819667.1"/>
    <property type="molecule type" value="Genomic_DNA"/>
</dbReference>
<comment type="caution">
    <text evidence="2">The sequence shown here is derived from an EMBL/GenBank/DDBJ whole genome shotgun (WGS) entry which is preliminary data.</text>
</comment>
<protein>
    <submittedName>
        <fullName evidence="2">Uncharacterized protein</fullName>
    </submittedName>
</protein>
<evidence type="ECO:0000256" key="1">
    <source>
        <dbReference type="SAM" id="Phobius"/>
    </source>
</evidence>
<sequence>MVVNHEKLKELEKSMGKKIEDLTEVERINLFESPSSYGLYDATPCDFLIVGVVLGVLVSAFTMMICGCFV</sequence>
<organism evidence="2 3">
    <name type="scientific">Helicobacter colisuis</name>
    <dbReference type="NCBI Taxonomy" id="2949739"/>
    <lineage>
        <taxon>Bacteria</taxon>
        <taxon>Pseudomonadati</taxon>
        <taxon>Campylobacterota</taxon>
        <taxon>Epsilonproteobacteria</taxon>
        <taxon>Campylobacterales</taxon>
        <taxon>Helicobacteraceae</taxon>
        <taxon>Helicobacter</taxon>
    </lineage>
</organism>
<keyword evidence="1" id="KW-0472">Membrane</keyword>
<gene>
    <name evidence="2" type="ORF">NCR95_05735</name>
</gene>
<keyword evidence="1" id="KW-1133">Transmembrane helix</keyword>
<dbReference type="RefSeq" id="WP_250604432.1">
    <property type="nucleotide sequence ID" value="NZ_JAMOKV010000003.1"/>
</dbReference>
<evidence type="ECO:0000313" key="3">
    <source>
        <dbReference type="Proteomes" id="UP001057522"/>
    </source>
</evidence>
<evidence type="ECO:0000313" key="2">
    <source>
        <dbReference type="EMBL" id="MCL9819667.1"/>
    </source>
</evidence>
<feature type="transmembrane region" description="Helical" evidence="1">
    <location>
        <begin position="47"/>
        <end position="69"/>
    </location>
</feature>
<reference evidence="2" key="1">
    <citation type="submission" date="2022-06" db="EMBL/GenBank/DDBJ databases">
        <title>Helicobacter colisuis sp. nov.</title>
        <authorList>
            <person name="Papic B."/>
            <person name="Gruntar I."/>
        </authorList>
    </citation>
    <scope>NUCLEOTIDE SEQUENCE</scope>
    <source>
        <strain evidence="2">11154-15</strain>
    </source>
</reference>
<dbReference type="Proteomes" id="UP001057522">
    <property type="component" value="Unassembled WGS sequence"/>
</dbReference>
<proteinExistence type="predicted"/>
<accession>A0ABT0TUR4</accession>
<keyword evidence="3" id="KW-1185">Reference proteome</keyword>
<keyword evidence="1" id="KW-0812">Transmembrane</keyword>